<reference evidence="1 2" key="1">
    <citation type="submission" date="2020-04" db="EMBL/GenBank/DDBJ databases">
        <authorList>
            <person name="De Canck E."/>
        </authorList>
    </citation>
    <scope>NUCLEOTIDE SEQUENCE [LARGE SCALE GENOMIC DNA]</scope>
    <source>
        <strain evidence="1 2">LMG 29739</strain>
    </source>
</reference>
<evidence type="ECO:0000313" key="1">
    <source>
        <dbReference type="EMBL" id="CAB3757589.1"/>
    </source>
</evidence>
<accession>A0A6J5DTJ6</accession>
<name>A0A6J5DTJ6_9BURK</name>
<sequence length="108" mass="12582">MTWTVVYFNDRVKREVFELPDGILAGYLRLVGIMEEFGADLRMPHSRAMGDGLFELRPRGQEGIGRVFYCMHRDRQVVVLHSFVKKTQETPDAELKTARKRLKEVRNA</sequence>
<dbReference type="AlphaFoldDB" id="A0A6J5DTJ6"/>
<dbReference type="Pfam" id="PF05973">
    <property type="entry name" value="Gp49"/>
    <property type="match status" value="1"/>
</dbReference>
<evidence type="ECO:0000313" key="2">
    <source>
        <dbReference type="Proteomes" id="UP000494329"/>
    </source>
</evidence>
<dbReference type="EMBL" id="CADIKF010000019">
    <property type="protein sequence ID" value="CAB3757589.1"/>
    <property type="molecule type" value="Genomic_DNA"/>
</dbReference>
<dbReference type="InterPro" id="IPR009241">
    <property type="entry name" value="HigB-like"/>
</dbReference>
<protein>
    <recommendedName>
        <fullName evidence="3">Type II toxin-antitoxin system RelE/ParE family toxin</fullName>
    </recommendedName>
</protein>
<proteinExistence type="predicted"/>
<gene>
    <name evidence="1" type="ORF">LMG29739_02719</name>
</gene>
<dbReference type="Proteomes" id="UP000494329">
    <property type="component" value="Unassembled WGS sequence"/>
</dbReference>
<dbReference type="RefSeq" id="WP_175111442.1">
    <property type="nucleotide sequence ID" value="NZ_CADIKF010000019.1"/>
</dbReference>
<evidence type="ECO:0008006" key="3">
    <source>
        <dbReference type="Google" id="ProtNLM"/>
    </source>
</evidence>
<keyword evidence="2" id="KW-1185">Reference proteome</keyword>
<organism evidence="1 2">
    <name type="scientific">Paraburkholderia solisilvae</name>
    <dbReference type="NCBI Taxonomy" id="624376"/>
    <lineage>
        <taxon>Bacteria</taxon>
        <taxon>Pseudomonadati</taxon>
        <taxon>Pseudomonadota</taxon>
        <taxon>Betaproteobacteria</taxon>
        <taxon>Burkholderiales</taxon>
        <taxon>Burkholderiaceae</taxon>
        <taxon>Paraburkholderia</taxon>
    </lineage>
</organism>